<dbReference type="InterPro" id="IPR000182">
    <property type="entry name" value="GNAT_dom"/>
</dbReference>
<dbReference type="InterPro" id="IPR016181">
    <property type="entry name" value="Acyl_CoA_acyltransferase"/>
</dbReference>
<evidence type="ECO:0000259" key="1">
    <source>
        <dbReference type="PROSITE" id="PS51186"/>
    </source>
</evidence>
<dbReference type="EMBL" id="FNYT01000021">
    <property type="protein sequence ID" value="SEJ65975.1"/>
    <property type="molecule type" value="Genomic_DNA"/>
</dbReference>
<dbReference type="AlphaFoldDB" id="A0A143YZ31"/>
<accession>A0A143YZ31</accession>
<dbReference type="GO" id="GO:0016747">
    <property type="term" value="F:acyltransferase activity, transferring groups other than amino-acyl groups"/>
    <property type="evidence" value="ECO:0007669"/>
    <property type="project" value="InterPro"/>
</dbReference>
<keyword evidence="5" id="KW-1185">Reference proteome</keyword>
<evidence type="ECO:0000313" key="5">
    <source>
        <dbReference type="Proteomes" id="UP000199280"/>
    </source>
</evidence>
<dbReference type="STRING" id="640938.TR210_1907"/>
<proteinExistence type="predicted"/>
<reference evidence="3 5" key="2">
    <citation type="submission" date="2016-10" db="EMBL/GenBank/DDBJ databases">
        <authorList>
            <person name="Varghese N."/>
            <person name="Submissions S."/>
        </authorList>
    </citation>
    <scope>NUCLEOTIDE SEQUENCE [LARGE SCALE GENOMIC DNA]</scope>
    <source>
        <strain evidence="3 5">DSM 22150</strain>
    </source>
</reference>
<name>A0A143YZ31_9LACT</name>
<evidence type="ECO:0000313" key="4">
    <source>
        <dbReference type="Proteomes" id="UP000076878"/>
    </source>
</evidence>
<dbReference type="Proteomes" id="UP000199280">
    <property type="component" value="Unassembled WGS sequence"/>
</dbReference>
<dbReference type="OrthoDB" id="9799092at2"/>
<reference evidence="2 4" key="1">
    <citation type="submission" date="2016-02" db="EMBL/GenBank/DDBJ databases">
        <authorList>
            <person name="Wen L."/>
            <person name="He K."/>
            <person name="Yang H."/>
        </authorList>
    </citation>
    <scope>NUCLEOTIDE SEQUENCE [LARGE SCALE GENOMIC DNA]</scope>
    <source>
        <strain evidence="2">Trichococcus_R210</strain>
    </source>
</reference>
<evidence type="ECO:0000313" key="3">
    <source>
        <dbReference type="EMBL" id="SEJ65975.1"/>
    </source>
</evidence>
<organism evidence="2 4">
    <name type="scientific">Trichococcus ilyis</name>
    <dbReference type="NCBI Taxonomy" id="640938"/>
    <lineage>
        <taxon>Bacteria</taxon>
        <taxon>Bacillati</taxon>
        <taxon>Bacillota</taxon>
        <taxon>Bacilli</taxon>
        <taxon>Lactobacillales</taxon>
        <taxon>Carnobacteriaceae</taxon>
        <taxon>Trichococcus</taxon>
    </lineage>
</organism>
<dbReference type="EMBL" id="FJNB01000014">
    <property type="protein sequence ID" value="CZR02495.1"/>
    <property type="molecule type" value="Genomic_DNA"/>
</dbReference>
<dbReference type="SUPFAM" id="SSF55729">
    <property type="entry name" value="Acyl-CoA N-acyltransferases (Nat)"/>
    <property type="match status" value="1"/>
</dbReference>
<sequence>MTEIKMAKMSQLSETQKEQVRKIFVTSYYKDMKTLHRDVERLLGGFRRVLQEDLICVAMDGERPVAMVGCSTSQRRAMEVNKEDFLANFGMFWGHVGYYSFRKEYGEPLPIDDETLYFECVATNEADRRQGVAGQMLLNLIETEPYKTFALDVVDSNGRAQSVYERIGFREVHRKKSWIGKIFMDYSESIWMSRPKHLQNLPE</sequence>
<keyword evidence="2" id="KW-0808">Transferase</keyword>
<evidence type="ECO:0000313" key="2">
    <source>
        <dbReference type="EMBL" id="CZR02495.1"/>
    </source>
</evidence>
<dbReference type="PROSITE" id="PS51186">
    <property type="entry name" value="GNAT"/>
    <property type="match status" value="1"/>
</dbReference>
<feature type="domain" description="N-acetyltransferase" evidence="1">
    <location>
        <begin position="7"/>
        <end position="197"/>
    </location>
</feature>
<dbReference type="Proteomes" id="UP000076878">
    <property type="component" value="Unassembled WGS sequence"/>
</dbReference>
<keyword evidence="2" id="KW-0012">Acyltransferase</keyword>
<dbReference type="RefSeq" id="WP_068623288.1">
    <property type="nucleotide sequence ID" value="NZ_FJNB01000014.1"/>
</dbReference>
<dbReference type="Pfam" id="PF00583">
    <property type="entry name" value="Acetyltransf_1"/>
    <property type="match status" value="1"/>
</dbReference>
<gene>
    <name evidence="3" type="ORF">SAMN05216375_1218</name>
    <name evidence="2" type="ORF">TR210_1907</name>
</gene>
<dbReference type="Gene3D" id="3.40.630.30">
    <property type="match status" value="1"/>
</dbReference>
<protein>
    <submittedName>
        <fullName evidence="3">Acetyltransferase (GNAT) family protein</fullName>
    </submittedName>
    <submittedName>
        <fullName evidence="2">Acyl-coa n-acyltransferase</fullName>
    </submittedName>
</protein>